<dbReference type="KEGG" id="mng:MNEG_5199"/>
<feature type="compositionally biased region" description="Low complexity" evidence="1">
    <location>
        <begin position="486"/>
        <end position="512"/>
    </location>
</feature>
<feature type="compositionally biased region" description="Polar residues" evidence="1">
    <location>
        <begin position="523"/>
        <end position="543"/>
    </location>
</feature>
<evidence type="ECO:0000259" key="2">
    <source>
        <dbReference type="Pfam" id="PF01764"/>
    </source>
</evidence>
<dbReference type="InterPro" id="IPR029058">
    <property type="entry name" value="AB_hydrolase_fold"/>
</dbReference>
<evidence type="ECO:0000313" key="4">
    <source>
        <dbReference type="Proteomes" id="UP000054498"/>
    </source>
</evidence>
<protein>
    <recommendedName>
        <fullName evidence="2">Fungal lipase-type domain-containing protein</fullName>
    </recommendedName>
</protein>
<dbReference type="InterPro" id="IPR002921">
    <property type="entry name" value="Fungal_lipase-type"/>
</dbReference>
<dbReference type="Pfam" id="PF01764">
    <property type="entry name" value="Lipase_3"/>
    <property type="match status" value="1"/>
</dbReference>
<name>A0A0D2L7D2_9CHLO</name>
<evidence type="ECO:0000256" key="1">
    <source>
        <dbReference type="SAM" id="MobiDB-lite"/>
    </source>
</evidence>
<feature type="region of interest" description="Disordered" evidence="1">
    <location>
        <begin position="655"/>
        <end position="674"/>
    </location>
</feature>
<dbReference type="GO" id="GO:0006629">
    <property type="term" value="P:lipid metabolic process"/>
    <property type="evidence" value="ECO:0007669"/>
    <property type="project" value="InterPro"/>
</dbReference>
<reference evidence="3 4" key="1">
    <citation type="journal article" date="2013" name="BMC Genomics">
        <title>Reconstruction of the lipid metabolism for the microalga Monoraphidium neglectum from its genome sequence reveals characteristics suitable for biofuel production.</title>
        <authorList>
            <person name="Bogen C."/>
            <person name="Al-Dilaimi A."/>
            <person name="Albersmeier A."/>
            <person name="Wichmann J."/>
            <person name="Grundmann M."/>
            <person name="Rupp O."/>
            <person name="Lauersen K.J."/>
            <person name="Blifernez-Klassen O."/>
            <person name="Kalinowski J."/>
            <person name="Goesmann A."/>
            <person name="Mussgnug J.H."/>
            <person name="Kruse O."/>
        </authorList>
    </citation>
    <scope>NUCLEOTIDE SEQUENCE [LARGE SCALE GENOMIC DNA]</scope>
    <source>
        <strain evidence="3 4">SAG 48.87</strain>
    </source>
</reference>
<feature type="region of interest" description="Disordered" evidence="1">
    <location>
        <begin position="374"/>
        <end position="407"/>
    </location>
</feature>
<dbReference type="PANTHER" id="PTHR46023:SF6">
    <property type="entry name" value="LIPASE CLASS 3 FAMILY PROTEIN"/>
    <property type="match status" value="1"/>
</dbReference>
<dbReference type="RefSeq" id="XP_013901778.1">
    <property type="nucleotide sequence ID" value="XM_014046324.1"/>
</dbReference>
<dbReference type="OrthoDB" id="438440at2759"/>
<gene>
    <name evidence="3" type="ORF">MNEG_5199</name>
</gene>
<feature type="domain" description="Fungal lipase-type" evidence="2">
    <location>
        <begin position="191"/>
        <end position="256"/>
    </location>
</feature>
<evidence type="ECO:0000313" key="3">
    <source>
        <dbReference type="EMBL" id="KIZ02759.1"/>
    </source>
</evidence>
<feature type="region of interest" description="Disordered" evidence="1">
    <location>
        <begin position="575"/>
        <end position="640"/>
    </location>
</feature>
<dbReference type="CDD" id="cd00519">
    <property type="entry name" value="Lipase_3"/>
    <property type="match status" value="1"/>
</dbReference>
<dbReference type="EMBL" id="KK100981">
    <property type="protein sequence ID" value="KIZ02759.1"/>
    <property type="molecule type" value="Genomic_DNA"/>
</dbReference>
<feature type="compositionally biased region" description="Basic and acidic residues" evidence="1">
    <location>
        <begin position="664"/>
        <end position="673"/>
    </location>
</feature>
<feature type="compositionally biased region" description="Low complexity" evidence="1">
    <location>
        <begin position="624"/>
        <end position="638"/>
    </location>
</feature>
<dbReference type="Gene3D" id="3.40.50.1820">
    <property type="entry name" value="alpha/beta hydrolase"/>
    <property type="match status" value="1"/>
</dbReference>
<dbReference type="AlphaFoldDB" id="A0A0D2L7D2"/>
<keyword evidence="4" id="KW-1185">Reference proteome</keyword>
<feature type="region of interest" description="Disordered" evidence="1">
    <location>
        <begin position="479"/>
        <end position="553"/>
    </location>
</feature>
<proteinExistence type="predicted"/>
<dbReference type="GeneID" id="25738076"/>
<feature type="compositionally biased region" description="Low complexity" evidence="1">
    <location>
        <begin position="592"/>
        <end position="611"/>
    </location>
</feature>
<organism evidence="3 4">
    <name type="scientific">Monoraphidium neglectum</name>
    <dbReference type="NCBI Taxonomy" id="145388"/>
    <lineage>
        <taxon>Eukaryota</taxon>
        <taxon>Viridiplantae</taxon>
        <taxon>Chlorophyta</taxon>
        <taxon>core chlorophytes</taxon>
        <taxon>Chlorophyceae</taxon>
        <taxon>CS clade</taxon>
        <taxon>Sphaeropleales</taxon>
        <taxon>Selenastraceae</taxon>
        <taxon>Monoraphidium</taxon>
    </lineage>
</organism>
<dbReference type="SUPFAM" id="SSF53474">
    <property type="entry name" value="alpha/beta-Hydrolases"/>
    <property type="match status" value="1"/>
</dbReference>
<sequence length="766" mass="80887">MLAAAFGVVSRAGERHAPLIAAHLLGAPQPGPQCDSAVGFLRQLPFKGLQLRPRSLSSLKTSLTADDVTSAVAPSPELSFTEVASMLKGIVGPLSWGDLVFGVQALARRHREAGLGYKLEGGTAVTDRRLVARLLDAADLAYGAYKNNPQSLCAVSSLTLPCIHRFEPDNALLRPAYFIATDHPSARIVWGIRGTKSMHDVLTNAMGAACEAGPGRYAHEGMLQAARELIRLELGDVLKLSGQLPGYEILIVGHSLVAPPAVTCPTLAEEMRPYVTSVIREHDIVPHCSLGQVVRLQQEVLDTDWYAELKSSVFEMAYIRGISDAISAAGHLPAAATSGAARLQRLAAELLSSRHRDQFASALGMAAPAAAAARAAASAPTEQQQEQQQQAQPASGGAGPPANADPQAAWQVAVVQRWVSDLSKRLVPYVEGASSLSDAELRRAADTAVASLSGALSGWTKMLPALPALPQLPSLPQLPLPGLPFGGQPAAQPQAQGAKDLDQQQQQQQQQQQRRHGQAHQKYQQPSSASEQANQQGHQPESCQQDKGHDGGAFSELLDLASWKDSLDLWWGEPSGADSSSRRGRGGGGAAAWGEGAAQRQGAAAGGQQQRLEPAQAEPQGRVQQPQQQQQQQQQQQPYRSLYPPGRVFYIRAADTTPQPPQRPGHDSTRDTCADAGPAAAAVVGPVAAAAATAAAAAAGRGDSAPAASRFEIIEVPQAALQSEGFDRIVLHERMLSDHRTRAYRGALLRLLRALPVDAAPADGGG</sequence>
<accession>A0A0D2L7D2</accession>
<dbReference type="PANTHER" id="PTHR46023">
    <property type="entry name" value="LIPASE CLASS 3 PROTEIN-LIKE"/>
    <property type="match status" value="1"/>
</dbReference>
<dbReference type="Proteomes" id="UP000054498">
    <property type="component" value="Unassembled WGS sequence"/>
</dbReference>